<dbReference type="Pfam" id="PF10047">
    <property type="entry name" value="DUF2281"/>
    <property type="match status" value="1"/>
</dbReference>
<accession>A0A0M4TJ20</accession>
<reference evidence="4 5" key="2">
    <citation type="journal article" date="2016" name="Genome Announc.">
        <title>Draft Genome Sequence of the N2-Fixing Cyanobacterium Nostoc piscinale CENA21, Isolated from the Brazilian Amazon Floodplain.</title>
        <authorList>
            <person name="Leao T."/>
            <person name="Guimaraes P.I."/>
            <person name="de Melo A.G."/>
            <person name="Ramos R.T."/>
            <person name="Leao P.N."/>
            <person name="Silva A."/>
            <person name="Fiore M.F."/>
            <person name="Schneider M.P."/>
        </authorList>
    </citation>
    <scope>NUCLEOTIDE SEQUENCE [LARGE SCALE GENOMIC DNA]</scope>
    <source>
        <strain evidence="4 5">CENA21</strain>
    </source>
</reference>
<gene>
    <name evidence="4" type="ORF">ACX27_06965</name>
</gene>
<comment type="similarity">
    <text evidence="1 2">Belongs to the phD/YefM antitoxin family.</text>
</comment>
<keyword evidence="5" id="KW-1185">Reference proteome</keyword>
<proteinExistence type="inferred from homology"/>
<evidence type="ECO:0000259" key="3">
    <source>
        <dbReference type="Pfam" id="PF10047"/>
    </source>
</evidence>
<dbReference type="InterPro" id="IPR036165">
    <property type="entry name" value="YefM-like_sf"/>
</dbReference>
<dbReference type="InterPro" id="IPR006442">
    <property type="entry name" value="Antitoxin_Phd/YefM"/>
</dbReference>
<evidence type="ECO:0000256" key="1">
    <source>
        <dbReference type="ARBA" id="ARBA00009981"/>
    </source>
</evidence>
<evidence type="ECO:0000256" key="2">
    <source>
        <dbReference type="RuleBase" id="RU362080"/>
    </source>
</evidence>
<evidence type="ECO:0000313" key="4">
    <source>
        <dbReference type="EMBL" id="ALF52649.1"/>
    </source>
</evidence>
<feature type="domain" description="DUF2281" evidence="3">
    <location>
        <begin position="44"/>
        <end position="73"/>
    </location>
</feature>
<dbReference type="NCBIfam" id="TIGR01552">
    <property type="entry name" value="phd_fam"/>
    <property type="match status" value="1"/>
</dbReference>
<name>A0A0M4TJ20_9NOSO</name>
<protein>
    <recommendedName>
        <fullName evidence="2">Antitoxin</fullName>
    </recommendedName>
</protein>
<comment type="function">
    <text evidence="2">Antitoxin component of a type II toxin-antitoxin (TA) system.</text>
</comment>
<evidence type="ECO:0000313" key="5">
    <source>
        <dbReference type="Proteomes" id="UP000062645"/>
    </source>
</evidence>
<dbReference type="KEGG" id="npz:ACX27_06965"/>
<dbReference type="SUPFAM" id="SSF143120">
    <property type="entry name" value="YefM-like"/>
    <property type="match status" value="1"/>
</dbReference>
<dbReference type="RefSeq" id="WP_062290165.1">
    <property type="nucleotide sequence ID" value="NZ_CP012036.1"/>
</dbReference>
<dbReference type="PATRIC" id="fig|224013.5.peg.1696"/>
<sequence>MQQINLAEASQHLSELIEAALDGEEIIITKDNLPAVKLMPILPVKRRRQPGSAKGLITMADDFDAPLEDFQEYM</sequence>
<dbReference type="STRING" id="224013.ACX27_06965"/>
<reference evidence="5" key="1">
    <citation type="submission" date="2015-07" db="EMBL/GenBank/DDBJ databases">
        <title>Genome Of Nitrogen-Fixing Cyanobacterium Nostoc piscinale CENA21 From Solimoes/Amazon River Floodplain Sediments And Comparative Genomics To Uncover Biosynthetic Natural Products Potential.</title>
        <authorList>
            <person name="Leao T.F."/>
            <person name="Leao P.N."/>
            <person name="Guimaraes P.I."/>
            <person name="de Melo A.G.C."/>
            <person name="Ramos R.T.J."/>
            <person name="Silva A."/>
            <person name="Fiore M.F."/>
            <person name="Schneider M.P.C."/>
        </authorList>
    </citation>
    <scope>NUCLEOTIDE SEQUENCE [LARGE SCALE GENOMIC DNA]</scope>
    <source>
        <strain evidence="5">CENA21</strain>
    </source>
</reference>
<dbReference type="OrthoDB" id="9800503at2"/>
<dbReference type="PANTHER" id="PTHR35377">
    <property type="entry name" value="ANTITOXIN VAPB49-RELATED-RELATED"/>
    <property type="match status" value="1"/>
</dbReference>
<dbReference type="InterPro" id="IPR051416">
    <property type="entry name" value="phD-YefM_TA_antitoxins"/>
</dbReference>
<dbReference type="PANTHER" id="PTHR35377:SF4">
    <property type="entry name" value="PREVENT-HOST-DEATH FAMILY PROTEIN"/>
    <property type="match status" value="1"/>
</dbReference>
<dbReference type="InterPro" id="IPR018739">
    <property type="entry name" value="DUF2281"/>
</dbReference>
<dbReference type="Gene3D" id="3.40.1620.10">
    <property type="entry name" value="YefM-like domain"/>
    <property type="match status" value="1"/>
</dbReference>
<dbReference type="EMBL" id="CP012036">
    <property type="protein sequence ID" value="ALF52649.1"/>
    <property type="molecule type" value="Genomic_DNA"/>
</dbReference>
<dbReference type="AlphaFoldDB" id="A0A0M4TJ20"/>
<dbReference type="Proteomes" id="UP000062645">
    <property type="component" value="Chromosome"/>
</dbReference>
<dbReference type="Pfam" id="PF02604">
    <property type="entry name" value="PhdYeFM_antitox"/>
    <property type="match status" value="1"/>
</dbReference>
<organism evidence="4 5">
    <name type="scientific">Nostoc piscinale CENA21</name>
    <dbReference type="NCBI Taxonomy" id="224013"/>
    <lineage>
        <taxon>Bacteria</taxon>
        <taxon>Bacillati</taxon>
        <taxon>Cyanobacteriota</taxon>
        <taxon>Cyanophyceae</taxon>
        <taxon>Nostocales</taxon>
        <taxon>Nostocaceae</taxon>
        <taxon>Nostoc</taxon>
    </lineage>
</organism>